<evidence type="ECO:0000256" key="6">
    <source>
        <dbReference type="ARBA" id="ARBA00022692"/>
    </source>
</evidence>
<evidence type="ECO:0000256" key="10">
    <source>
        <dbReference type="ARBA" id="ARBA00022989"/>
    </source>
</evidence>
<evidence type="ECO:0000313" key="18">
    <source>
        <dbReference type="Proteomes" id="UP000186904"/>
    </source>
</evidence>
<dbReference type="Proteomes" id="UP000186904">
    <property type="component" value="Unassembled WGS sequence"/>
</dbReference>
<dbReference type="Pfam" id="PF08521">
    <property type="entry name" value="2CSK_N"/>
    <property type="match status" value="1"/>
</dbReference>
<dbReference type="SUPFAM" id="SSF55874">
    <property type="entry name" value="ATPase domain of HSP90 chaperone/DNA topoisomerase II/histidine kinase"/>
    <property type="match status" value="1"/>
</dbReference>
<dbReference type="GO" id="GO:0005886">
    <property type="term" value="C:plasma membrane"/>
    <property type="evidence" value="ECO:0007669"/>
    <property type="project" value="TreeGrafter"/>
</dbReference>
<evidence type="ECO:0000313" key="15">
    <source>
        <dbReference type="EMBL" id="SER34381.1"/>
    </source>
</evidence>
<evidence type="ECO:0000256" key="7">
    <source>
        <dbReference type="ARBA" id="ARBA00022741"/>
    </source>
</evidence>
<sequence>MRSEHSLQRRLGLGLTLGVTLLWLVAVAVSGLVVRYELNKVFDSALEETAQRILPLAVVEVINRDAATTPQRILPLAAHDEHLTYLVQDAAGNTLLHSHSADRQVFGTQPHTGFVSTPTHRIYGAAAVRETFWIQVAEPLAHRRKAALEVIGALLWPLTLLIPLSLAGTWWLVRNSLRRVRDYRNAITAKGAGDLSAVRAEHLPTEIEPIAVAVNQLLELLRRTLEAEQSFTANSAHELRTPLATALAQVQRLEQELPTGPQLDKARQIEATLRSLSRLSESLMQLAKAEGGRLLSDQPQDLVPVLVLVVDELRRNARVPIQLDLPEGGILSSTLDPDAFAILLRNLIDNALKYGAAEQPVSVRLAPEGILRVINAGPVVPTEALPRLRSRFVRATSDVPGSGLGLAIVDRIAAGAGATLQICSPASGRTDGFEVVFDFHNTVI</sequence>
<evidence type="ECO:0000259" key="14">
    <source>
        <dbReference type="PROSITE" id="PS50885"/>
    </source>
</evidence>
<organism evidence="16 17">
    <name type="scientific">Halopseudomonas bauzanensis</name>
    <dbReference type="NCBI Taxonomy" id="653930"/>
    <lineage>
        <taxon>Bacteria</taxon>
        <taxon>Pseudomonadati</taxon>
        <taxon>Pseudomonadota</taxon>
        <taxon>Gammaproteobacteria</taxon>
        <taxon>Pseudomonadales</taxon>
        <taxon>Pseudomonadaceae</taxon>
        <taxon>Halopseudomonas</taxon>
    </lineage>
</organism>
<dbReference type="PROSITE" id="PS50885">
    <property type="entry name" value="HAMP"/>
    <property type="match status" value="1"/>
</dbReference>
<feature type="transmembrane region" description="Helical" evidence="12">
    <location>
        <begin position="150"/>
        <end position="173"/>
    </location>
</feature>
<dbReference type="SMART" id="SM00387">
    <property type="entry name" value="HATPase_c"/>
    <property type="match status" value="1"/>
</dbReference>
<feature type="domain" description="Histidine kinase" evidence="13">
    <location>
        <begin position="234"/>
        <end position="443"/>
    </location>
</feature>
<keyword evidence="7" id="KW-0547">Nucleotide-binding</keyword>
<evidence type="ECO:0000256" key="4">
    <source>
        <dbReference type="ARBA" id="ARBA00022553"/>
    </source>
</evidence>
<dbReference type="InterPro" id="IPR013727">
    <property type="entry name" value="2CSK_N"/>
</dbReference>
<dbReference type="PANTHER" id="PTHR45436">
    <property type="entry name" value="SENSOR HISTIDINE KINASE YKOH"/>
    <property type="match status" value="1"/>
</dbReference>
<dbReference type="EC" id="2.7.13.3" evidence="3"/>
<feature type="transmembrane region" description="Helical" evidence="12">
    <location>
        <begin position="12"/>
        <end position="34"/>
    </location>
</feature>
<dbReference type="GO" id="GO:0000155">
    <property type="term" value="F:phosphorelay sensor kinase activity"/>
    <property type="evidence" value="ECO:0007669"/>
    <property type="project" value="InterPro"/>
</dbReference>
<evidence type="ECO:0000259" key="13">
    <source>
        <dbReference type="PROSITE" id="PS50109"/>
    </source>
</evidence>
<keyword evidence="9" id="KW-0067">ATP-binding</keyword>
<keyword evidence="17" id="KW-1185">Reference proteome</keyword>
<keyword evidence="12" id="KW-0472">Membrane</keyword>
<dbReference type="InterPro" id="IPR003660">
    <property type="entry name" value="HAMP_dom"/>
</dbReference>
<keyword evidence="8 16" id="KW-0418">Kinase</keyword>
<keyword evidence="11" id="KW-0902">Two-component regulatory system</keyword>
<dbReference type="InterPro" id="IPR050428">
    <property type="entry name" value="TCS_sensor_his_kinase"/>
</dbReference>
<feature type="domain" description="HAMP" evidence="14">
    <location>
        <begin position="174"/>
        <end position="226"/>
    </location>
</feature>
<evidence type="ECO:0000256" key="11">
    <source>
        <dbReference type="ARBA" id="ARBA00023012"/>
    </source>
</evidence>
<dbReference type="InterPro" id="IPR036097">
    <property type="entry name" value="HisK_dim/P_sf"/>
</dbReference>
<dbReference type="SMART" id="SM00388">
    <property type="entry name" value="HisKA"/>
    <property type="match status" value="1"/>
</dbReference>
<keyword evidence="10 12" id="KW-1133">Transmembrane helix</keyword>
<dbReference type="Gene3D" id="3.30.565.10">
    <property type="entry name" value="Histidine kinase-like ATPase, C-terminal domain"/>
    <property type="match status" value="1"/>
</dbReference>
<dbReference type="AlphaFoldDB" id="A0A1I4KSY6"/>
<dbReference type="SUPFAM" id="SSF47384">
    <property type="entry name" value="Homodimeric domain of signal transducing histidine kinase"/>
    <property type="match status" value="1"/>
</dbReference>
<dbReference type="InterPro" id="IPR003661">
    <property type="entry name" value="HisK_dim/P_dom"/>
</dbReference>
<reference evidence="17 18" key="1">
    <citation type="submission" date="2016-10" db="EMBL/GenBank/DDBJ databases">
        <authorList>
            <person name="de Groot N.N."/>
        </authorList>
    </citation>
    <scope>NUCLEOTIDE SEQUENCE [LARGE SCALE GENOMIC DNA]</scope>
    <source>
        <strain evidence="16 17">CGMCC 1.9095</strain>
        <strain evidence="15 18">DSM 22558</strain>
    </source>
</reference>
<dbReference type="PROSITE" id="PS50109">
    <property type="entry name" value="HIS_KIN"/>
    <property type="match status" value="1"/>
</dbReference>
<dbReference type="Gene3D" id="1.20.5.1040">
    <property type="entry name" value="Sensor protein qsec"/>
    <property type="match status" value="1"/>
</dbReference>
<dbReference type="InterPro" id="IPR003594">
    <property type="entry name" value="HATPase_dom"/>
</dbReference>
<dbReference type="OrthoDB" id="9809766at2"/>
<dbReference type="Gene3D" id="1.10.287.130">
    <property type="match status" value="1"/>
</dbReference>
<dbReference type="CDD" id="cd00082">
    <property type="entry name" value="HisKA"/>
    <property type="match status" value="1"/>
</dbReference>
<evidence type="ECO:0000256" key="5">
    <source>
        <dbReference type="ARBA" id="ARBA00022679"/>
    </source>
</evidence>
<accession>A0A1I4KSY6</accession>
<dbReference type="InterPro" id="IPR036890">
    <property type="entry name" value="HATPase_C_sf"/>
</dbReference>
<evidence type="ECO:0000313" key="16">
    <source>
        <dbReference type="EMBL" id="SFL81669.1"/>
    </source>
</evidence>
<dbReference type="EMBL" id="FOGN01000001">
    <property type="protein sequence ID" value="SER34381.1"/>
    <property type="molecule type" value="Genomic_DNA"/>
</dbReference>
<name>A0A1I4KSY6_9GAMM</name>
<evidence type="ECO:0000256" key="2">
    <source>
        <dbReference type="ARBA" id="ARBA00004141"/>
    </source>
</evidence>
<comment type="subcellular location">
    <subcellularLocation>
        <location evidence="2">Membrane</location>
        <topology evidence="2">Multi-pass membrane protein</topology>
    </subcellularLocation>
</comment>
<dbReference type="PANTHER" id="PTHR45436:SF14">
    <property type="entry name" value="SENSOR PROTEIN QSEC"/>
    <property type="match status" value="1"/>
</dbReference>
<keyword evidence="6 12" id="KW-0812">Transmembrane</keyword>
<dbReference type="InterPro" id="IPR005467">
    <property type="entry name" value="His_kinase_dom"/>
</dbReference>
<gene>
    <name evidence="16" type="ORF">SAMN04487855_1367</name>
    <name evidence="15" type="ORF">SAMN05216589_0257</name>
</gene>
<evidence type="ECO:0000256" key="12">
    <source>
        <dbReference type="SAM" id="Phobius"/>
    </source>
</evidence>
<evidence type="ECO:0000256" key="1">
    <source>
        <dbReference type="ARBA" id="ARBA00000085"/>
    </source>
</evidence>
<keyword evidence="4" id="KW-0597">Phosphoprotein</keyword>
<dbReference type="RefSeq" id="WP_074777348.1">
    <property type="nucleotide sequence ID" value="NZ_FOGN01000001.1"/>
</dbReference>
<dbReference type="Proteomes" id="UP000186599">
    <property type="component" value="Unassembled WGS sequence"/>
</dbReference>
<keyword evidence="5" id="KW-0808">Transferase</keyword>
<evidence type="ECO:0000256" key="9">
    <source>
        <dbReference type="ARBA" id="ARBA00022840"/>
    </source>
</evidence>
<comment type="catalytic activity">
    <reaction evidence="1">
        <text>ATP + protein L-histidine = ADP + protein N-phospho-L-histidine.</text>
        <dbReference type="EC" id="2.7.13.3"/>
    </reaction>
</comment>
<dbReference type="GO" id="GO:0005524">
    <property type="term" value="F:ATP binding"/>
    <property type="evidence" value="ECO:0007669"/>
    <property type="project" value="UniProtKB-KW"/>
</dbReference>
<dbReference type="EMBL" id="FOUA01000001">
    <property type="protein sequence ID" value="SFL81669.1"/>
    <property type="molecule type" value="Genomic_DNA"/>
</dbReference>
<evidence type="ECO:0000256" key="3">
    <source>
        <dbReference type="ARBA" id="ARBA00012438"/>
    </source>
</evidence>
<dbReference type="CDD" id="cd00075">
    <property type="entry name" value="HATPase"/>
    <property type="match status" value="1"/>
</dbReference>
<evidence type="ECO:0000313" key="17">
    <source>
        <dbReference type="Proteomes" id="UP000186599"/>
    </source>
</evidence>
<protein>
    <recommendedName>
        <fullName evidence="3">histidine kinase</fullName>
        <ecNumber evidence="3">2.7.13.3</ecNumber>
    </recommendedName>
</protein>
<proteinExistence type="predicted"/>
<dbReference type="Pfam" id="PF00512">
    <property type="entry name" value="HisKA"/>
    <property type="match status" value="1"/>
</dbReference>
<dbReference type="STRING" id="653930.SAMN05216589_0257"/>
<dbReference type="Pfam" id="PF02518">
    <property type="entry name" value="HATPase_c"/>
    <property type="match status" value="1"/>
</dbReference>
<evidence type="ECO:0000256" key="8">
    <source>
        <dbReference type="ARBA" id="ARBA00022777"/>
    </source>
</evidence>